<comment type="subcellular location">
    <subcellularLocation>
        <location evidence="1">Endoplasmic reticulum lumen</location>
    </subcellularLocation>
</comment>
<evidence type="ECO:0000256" key="2">
    <source>
        <dbReference type="ARBA" id="ARBA00005742"/>
    </source>
</evidence>
<dbReference type="SUPFAM" id="SSF52833">
    <property type="entry name" value="Thioredoxin-like"/>
    <property type="match status" value="1"/>
</dbReference>
<evidence type="ECO:0000256" key="3">
    <source>
        <dbReference type="ARBA" id="ARBA00022729"/>
    </source>
</evidence>
<feature type="signal peptide" evidence="7">
    <location>
        <begin position="1"/>
        <end position="24"/>
    </location>
</feature>
<evidence type="ECO:0000256" key="5">
    <source>
        <dbReference type="ARBA" id="ARBA00022933"/>
    </source>
</evidence>
<evidence type="ECO:0000256" key="6">
    <source>
        <dbReference type="ARBA" id="ARBA00040775"/>
    </source>
</evidence>
<comment type="similarity">
    <text evidence="2">Belongs to the selenoprotein M/F family.</text>
</comment>
<dbReference type="EMBL" id="CM035416">
    <property type="protein sequence ID" value="KAH7425378.1"/>
    <property type="molecule type" value="Genomic_DNA"/>
</dbReference>
<dbReference type="InterPro" id="IPR038219">
    <property type="entry name" value="Sep15/SelM_sf"/>
</dbReference>
<dbReference type="OrthoDB" id="1910009at2759"/>
<sequence>MAMRSEWILRLLAACFYLLSFVRANDGPVKCEDLGFTGLALCSDCDALAEFVKDEELVSDCRRCCAQEQEDSISKVSYSGAILEVCMRKLVFYPNVQSFIEDDLEKYTNIKVQYRFGSPPKLIMLDEDGNDKESLRIDNWKKEHIEQFIKQKVKGNSV</sequence>
<keyword evidence="5" id="KW-0712">Selenocysteine</keyword>
<feature type="domain" description="Selenoprotein F/M" evidence="8">
    <location>
        <begin position="80"/>
        <end position="153"/>
    </location>
</feature>
<evidence type="ECO:0000259" key="8">
    <source>
        <dbReference type="Pfam" id="PF08806"/>
    </source>
</evidence>
<dbReference type="PANTHER" id="PTHR13077">
    <property type="entry name" value="SELENOPROTEIN F"/>
    <property type="match status" value="1"/>
</dbReference>
<dbReference type="GO" id="GO:0016491">
    <property type="term" value="F:oxidoreductase activity"/>
    <property type="evidence" value="ECO:0007669"/>
    <property type="project" value="TreeGrafter"/>
</dbReference>
<evidence type="ECO:0000313" key="10">
    <source>
        <dbReference type="Proteomes" id="UP000825935"/>
    </source>
</evidence>
<dbReference type="InterPro" id="IPR036249">
    <property type="entry name" value="Thioredoxin-like_sf"/>
</dbReference>
<evidence type="ECO:0000256" key="7">
    <source>
        <dbReference type="SAM" id="SignalP"/>
    </source>
</evidence>
<keyword evidence="4" id="KW-0256">Endoplasmic reticulum</keyword>
<proteinExistence type="inferred from homology"/>
<gene>
    <name evidence="9" type="ORF">KP509_11G051100</name>
</gene>
<name>A0A8T2TSI7_CERRI</name>
<dbReference type="Proteomes" id="UP000825935">
    <property type="component" value="Chromosome 11"/>
</dbReference>
<keyword evidence="10" id="KW-1185">Reference proteome</keyword>
<evidence type="ECO:0000313" key="9">
    <source>
        <dbReference type="EMBL" id="KAH7425378.1"/>
    </source>
</evidence>
<feature type="chain" id="PRO_5035793410" description="Selenoprotein F" evidence="7">
    <location>
        <begin position="25"/>
        <end position="158"/>
    </location>
</feature>
<keyword evidence="3 7" id="KW-0732">Signal</keyword>
<organism evidence="9 10">
    <name type="scientific">Ceratopteris richardii</name>
    <name type="common">Triangle waterfern</name>
    <dbReference type="NCBI Taxonomy" id="49495"/>
    <lineage>
        <taxon>Eukaryota</taxon>
        <taxon>Viridiplantae</taxon>
        <taxon>Streptophyta</taxon>
        <taxon>Embryophyta</taxon>
        <taxon>Tracheophyta</taxon>
        <taxon>Polypodiopsida</taxon>
        <taxon>Polypodiidae</taxon>
        <taxon>Polypodiales</taxon>
        <taxon>Pteridineae</taxon>
        <taxon>Pteridaceae</taxon>
        <taxon>Parkerioideae</taxon>
        <taxon>Ceratopteris</taxon>
    </lineage>
</organism>
<dbReference type="PANTHER" id="PTHR13077:SF6">
    <property type="entry name" value="SELENOPROTEIN F"/>
    <property type="match status" value="1"/>
</dbReference>
<comment type="caution">
    <text evidence="9">The sequence shown here is derived from an EMBL/GenBank/DDBJ whole genome shotgun (WGS) entry which is preliminary data.</text>
</comment>
<dbReference type="OMA" id="IKPHCKQ"/>
<dbReference type="InterPro" id="IPR014912">
    <property type="entry name" value="Sep15_SelM_dom"/>
</dbReference>
<accession>A0A8T2TSI7</accession>
<evidence type="ECO:0000256" key="1">
    <source>
        <dbReference type="ARBA" id="ARBA00004319"/>
    </source>
</evidence>
<dbReference type="GO" id="GO:0005788">
    <property type="term" value="C:endoplasmic reticulum lumen"/>
    <property type="evidence" value="ECO:0007669"/>
    <property type="project" value="UniProtKB-SubCell"/>
</dbReference>
<dbReference type="Pfam" id="PF08806">
    <property type="entry name" value="Sep15_SelM"/>
    <property type="match status" value="1"/>
</dbReference>
<evidence type="ECO:0000256" key="4">
    <source>
        <dbReference type="ARBA" id="ARBA00022824"/>
    </source>
</evidence>
<dbReference type="AlphaFoldDB" id="A0A8T2TSI7"/>
<dbReference type="Gene3D" id="3.40.30.50">
    <property type="entry name" value="Sep15/SelM thioredoxin-like domain, active-site redox motif"/>
    <property type="match status" value="1"/>
</dbReference>
<dbReference type="InterPro" id="IPR039992">
    <property type="entry name" value="Sep15_SelM"/>
</dbReference>
<protein>
    <recommendedName>
        <fullName evidence="6">Selenoprotein F</fullName>
    </recommendedName>
</protein>
<reference evidence="9" key="1">
    <citation type="submission" date="2021-08" db="EMBL/GenBank/DDBJ databases">
        <title>WGS assembly of Ceratopteris richardii.</title>
        <authorList>
            <person name="Marchant D.B."/>
            <person name="Chen G."/>
            <person name="Jenkins J."/>
            <person name="Shu S."/>
            <person name="Leebens-Mack J."/>
            <person name="Grimwood J."/>
            <person name="Schmutz J."/>
            <person name="Soltis P."/>
            <person name="Soltis D."/>
            <person name="Chen Z.-H."/>
        </authorList>
    </citation>
    <scope>NUCLEOTIDE SEQUENCE</scope>
    <source>
        <strain evidence="9">Whitten #5841</strain>
        <tissue evidence="9">Leaf</tissue>
    </source>
</reference>